<accession>A0A183LI49</accession>
<protein>
    <submittedName>
        <fullName evidence="1">Uncharacterized protein</fullName>
    </submittedName>
</protein>
<sequence length="127" mass="15056">MVGSIVRFETWRTATIIINDVQVFINNRQPKILNIHWPDTITNSLLWKRTNQLPAEEKIRKRCWNWIEHILRKSPNCITRQALNWNPEGMRKRGSLKNTLRREVEADIKRVNNNCEKLALITKDRAG</sequence>
<evidence type="ECO:0000313" key="1">
    <source>
        <dbReference type="EMBL" id="VDO58189.1"/>
    </source>
</evidence>
<name>A0A183LI49_9TREM</name>
<evidence type="ECO:0000313" key="2">
    <source>
        <dbReference type="Proteomes" id="UP000277204"/>
    </source>
</evidence>
<proteinExistence type="predicted"/>
<keyword evidence="2" id="KW-1185">Reference proteome</keyword>
<dbReference type="EMBL" id="UZAI01000992">
    <property type="protein sequence ID" value="VDO58189.1"/>
    <property type="molecule type" value="Genomic_DNA"/>
</dbReference>
<organism evidence="1 2">
    <name type="scientific">Schistosoma margrebowiei</name>
    <dbReference type="NCBI Taxonomy" id="48269"/>
    <lineage>
        <taxon>Eukaryota</taxon>
        <taxon>Metazoa</taxon>
        <taxon>Spiralia</taxon>
        <taxon>Lophotrochozoa</taxon>
        <taxon>Platyhelminthes</taxon>
        <taxon>Trematoda</taxon>
        <taxon>Digenea</taxon>
        <taxon>Strigeidida</taxon>
        <taxon>Schistosomatoidea</taxon>
        <taxon>Schistosomatidae</taxon>
        <taxon>Schistosoma</taxon>
    </lineage>
</organism>
<gene>
    <name evidence="1" type="ORF">SMRZ_LOCUS3474</name>
</gene>
<dbReference type="Proteomes" id="UP000277204">
    <property type="component" value="Unassembled WGS sequence"/>
</dbReference>
<dbReference type="AlphaFoldDB" id="A0A183LI49"/>
<reference evidence="1 2" key="1">
    <citation type="submission" date="2018-11" db="EMBL/GenBank/DDBJ databases">
        <authorList>
            <consortium name="Pathogen Informatics"/>
        </authorList>
    </citation>
    <scope>NUCLEOTIDE SEQUENCE [LARGE SCALE GENOMIC DNA]</scope>
    <source>
        <strain evidence="1 2">Zambia</strain>
    </source>
</reference>